<proteinExistence type="predicted"/>
<protein>
    <submittedName>
        <fullName evidence="2">Uncharacterized protein</fullName>
    </submittedName>
</protein>
<dbReference type="InterPro" id="IPR038801">
    <property type="entry name" value="TAF1C"/>
</dbReference>
<keyword evidence="3" id="KW-1185">Reference proteome</keyword>
<keyword evidence="1" id="KW-0732">Signal</keyword>
<feature type="chain" id="PRO_5045161608" evidence="1">
    <location>
        <begin position="24"/>
        <end position="246"/>
    </location>
</feature>
<feature type="signal peptide" evidence="1">
    <location>
        <begin position="1"/>
        <end position="23"/>
    </location>
</feature>
<dbReference type="Proteomes" id="UP000824890">
    <property type="component" value="Unassembled WGS sequence"/>
</dbReference>
<comment type="caution">
    <text evidence="2">The sequence shown here is derived from an EMBL/GenBank/DDBJ whole genome shotgun (WGS) entry which is preliminary data.</text>
</comment>
<dbReference type="PANTHER" id="PTHR15319">
    <property type="entry name" value="TATA BOX-BINDING PROTEIN ASSOCIATED FACTOR RNA POLYMERASE I SUBUNIT C"/>
    <property type="match status" value="1"/>
</dbReference>
<evidence type="ECO:0000313" key="2">
    <source>
        <dbReference type="EMBL" id="KAH0880444.1"/>
    </source>
</evidence>
<reference evidence="2 3" key="1">
    <citation type="submission" date="2021-05" db="EMBL/GenBank/DDBJ databases">
        <title>Genome Assembly of Synthetic Allotetraploid Brassica napus Reveals Homoeologous Exchanges between Subgenomes.</title>
        <authorList>
            <person name="Davis J.T."/>
        </authorList>
    </citation>
    <scope>NUCLEOTIDE SEQUENCE [LARGE SCALE GENOMIC DNA]</scope>
    <source>
        <strain evidence="3">cv. Da-Ae</strain>
        <tissue evidence="2">Seedling</tissue>
    </source>
</reference>
<gene>
    <name evidence="2" type="ORF">HID58_067838</name>
</gene>
<name>A0ABQ7ZJN2_BRANA</name>
<sequence>MRSYYCISMFLLALPLARKASLAKVSVETLMHLSVHCIRWYCVKYDDSRGRPVLSYIGGQEFKSCSVASASLNSQLTEECFVLLENGAVFVFELNERHCNGFKGCEMKVSWENHQGKSWLGCEFGGRLGTFIVARSDAVFFITRSSGSCWSVRALLESESLNIAGTEEFVVFAKVDSDDSFWFILASRSYLYLCDQRGQRSRHFQALHAKIQVMHVPQSDLGEDVYIWCHSIDNYKDHFSAGHTWD</sequence>
<dbReference type="EMBL" id="JAGKQM010000015">
    <property type="protein sequence ID" value="KAH0880444.1"/>
    <property type="molecule type" value="Genomic_DNA"/>
</dbReference>
<organism evidence="2 3">
    <name type="scientific">Brassica napus</name>
    <name type="common">Rape</name>
    <dbReference type="NCBI Taxonomy" id="3708"/>
    <lineage>
        <taxon>Eukaryota</taxon>
        <taxon>Viridiplantae</taxon>
        <taxon>Streptophyta</taxon>
        <taxon>Embryophyta</taxon>
        <taxon>Tracheophyta</taxon>
        <taxon>Spermatophyta</taxon>
        <taxon>Magnoliopsida</taxon>
        <taxon>eudicotyledons</taxon>
        <taxon>Gunneridae</taxon>
        <taxon>Pentapetalae</taxon>
        <taxon>rosids</taxon>
        <taxon>malvids</taxon>
        <taxon>Brassicales</taxon>
        <taxon>Brassicaceae</taxon>
        <taxon>Brassiceae</taxon>
        <taxon>Brassica</taxon>
    </lineage>
</organism>
<evidence type="ECO:0000313" key="3">
    <source>
        <dbReference type="Proteomes" id="UP000824890"/>
    </source>
</evidence>
<dbReference type="PANTHER" id="PTHR15319:SF1">
    <property type="entry name" value="TATA BOX-BINDING PROTEIN-ASSOCIATED FACTOR RNA POLYMERASE I SUBUNIT C"/>
    <property type="match status" value="1"/>
</dbReference>
<accession>A0ABQ7ZJN2</accession>
<evidence type="ECO:0000256" key="1">
    <source>
        <dbReference type="SAM" id="SignalP"/>
    </source>
</evidence>